<gene>
    <name evidence="2" type="ORF">BGK67_32220</name>
</gene>
<dbReference type="RefSeq" id="WP_069923523.1">
    <property type="nucleotide sequence ID" value="NZ_MEHK01000001.1"/>
</dbReference>
<keyword evidence="1" id="KW-0472">Membrane</keyword>
<accession>A0A1E5Q0L0</accession>
<dbReference type="EMBL" id="MEHK01000001">
    <property type="protein sequence ID" value="OEJ35339.1"/>
    <property type="molecule type" value="Genomic_DNA"/>
</dbReference>
<evidence type="ECO:0000313" key="2">
    <source>
        <dbReference type="EMBL" id="OEJ35339.1"/>
    </source>
</evidence>
<comment type="caution">
    <text evidence="2">The sequence shown here is derived from an EMBL/GenBank/DDBJ whole genome shotgun (WGS) entry which is preliminary data.</text>
</comment>
<keyword evidence="1" id="KW-1133">Transmembrane helix</keyword>
<protein>
    <submittedName>
        <fullName evidence="2">Uncharacterized protein</fullName>
    </submittedName>
</protein>
<feature type="transmembrane region" description="Helical" evidence="1">
    <location>
        <begin position="61"/>
        <end position="82"/>
    </location>
</feature>
<sequence>MSTAFVLLTVGLTLFAAGSWVALNIRGVAASLERRAAANAERMMHARGDLGPARRVASVGFYRFLGTVIALCGSVFTLGGLLESL</sequence>
<proteinExistence type="predicted"/>
<keyword evidence="3" id="KW-1185">Reference proteome</keyword>
<reference evidence="2 3" key="1">
    <citation type="submission" date="2016-08" db="EMBL/GenBank/DDBJ databases">
        <title>The complete genome of Streptomyces subrutilus 10-1-1.</title>
        <authorList>
            <person name="Chen X."/>
        </authorList>
    </citation>
    <scope>NUCLEOTIDE SEQUENCE [LARGE SCALE GENOMIC DNA]</scope>
    <source>
        <strain evidence="2 3">10-1-1</strain>
    </source>
</reference>
<organism evidence="2 3">
    <name type="scientific">Streptomyces subrutilus</name>
    <dbReference type="NCBI Taxonomy" id="36818"/>
    <lineage>
        <taxon>Bacteria</taxon>
        <taxon>Bacillati</taxon>
        <taxon>Actinomycetota</taxon>
        <taxon>Actinomycetes</taxon>
        <taxon>Kitasatosporales</taxon>
        <taxon>Streptomycetaceae</taxon>
        <taxon>Streptomyces</taxon>
    </lineage>
</organism>
<evidence type="ECO:0000313" key="3">
    <source>
        <dbReference type="Proteomes" id="UP000095705"/>
    </source>
</evidence>
<name>A0A1E5Q0L0_9ACTN</name>
<dbReference type="Proteomes" id="UP000095705">
    <property type="component" value="Unassembled WGS sequence"/>
</dbReference>
<evidence type="ECO:0000256" key="1">
    <source>
        <dbReference type="SAM" id="Phobius"/>
    </source>
</evidence>
<dbReference type="AlphaFoldDB" id="A0A1E5Q0L0"/>
<keyword evidence="1" id="KW-0812">Transmembrane</keyword>